<evidence type="ECO:0000313" key="11">
    <source>
        <dbReference type="Proteomes" id="UP001306508"/>
    </source>
</evidence>
<dbReference type="InterPro" id="IPR011442">
    <property type="entry name" value="TAF6_C"/>
</dbReference>
<dbReference type="Pfam" id="PF02969">
    <property type="entry name" value="TAF"/>
    <property type="match status" value="1"/>
</dbReference>
<feature type="compositionally biased region" description="Basic and acidic residues" evidence="8">
    <location>
        <begin position="480"/>
        <end position="492"/>
    </location>
</feature>
<evidence type="ECO:0000259" key="9">
    <source>
        <dbReference type="SMART" id="SM00803"/>
    </source>
</evidence>
<dbReference type="Gene3D" id="1.10.20.10">
    <property type="entry name" value="Histone, subunit A"/>
    <property type="match status" value="1"/>
</dbReference>
<dbReference type="GO" id="GO:0046695">
    <property type="term" value="C:SLIK (SAGA-like) complex"/>
    <property type="evidence" value="ECO:0007669"/>
    <property type="project" value="InterPro"/>
</dbReference>
<dbReference type="GO" id="GO:0051123">
    <property type="term" value="P:RNA polymerase II preinitiation complex assembly"/>
    <property type="evidence" value="ECO:0007669"/>
    <property type="project" value="TreeGrafter"/>
</dbReference>
<dbReference type="InterPro" id="IPR037796">
    <property type="entry name" value="TAF6"/>
</dbReference>
<dbReference type="SUPFAM" id="SSF47113">
    <property type="entry name" value="Histone-fold"/>
    <property type="match status" value="1"/>
</dbReference>
<dbReference type="PANTHER" id="PTHR10221">
    <property type="entry name" value="TRANSCRIPTION INITIATION FACTOR TFIID SUBUNIT 6"/>
    <property type="match status" value="1"/>
</dbReference>
<dbReference type="GO" id="GO:0016251">
    <property type="term" value="F:RNA polymerase II general transcription initiation factor activity"/>
    <property type="evidence" value="ECO:0007669"/>
    <property type="project" value="InterPro"/>
</dbReference>
<gene>
    <name evidence="10" type="ORF">RI543_001562</name>
</gene>
<dbReference type="Pfam" id="PF07571">
    <property type="entry name" value="TAF6_C"/>
    <property type="match status" value="2"/>
</dbReference>
<feature type="compositionally biased region" description="Polar residues" evidence="8">
    <location>
        <begin position="456"/>
        <end position="468"/>
    </location>
</feature>
<dbReference type="CDD" id="cd08050">
    <property type="entry name" value="TAF6C"/>
    <property type="match status" value="1"/>
</dbReference>
<keyword evidence="11" id="KW-1185">Reference proteome</keyword>
<organism evidence="10 11">
    <name type="scientific">Arxiozyma heterogenica</name>
    <dbReference type="NCBI Taxonomy" id="278026"/>
    <lineage>
        <taxon>Eukaryota</taxon>
        <taxon>Fungi</taxon>
        <taxon>Dikarya</taxon>
        <taxon>Ascomycota</taxon>
        <taxon>Saccharomycotina</taxon>
        <taxon>Saccharomycetes</taxon>
        <taxon>Saccharomycetales</taxon>
        <taxon>Saccharomycetaceae</taxon>
        <taxon>Arxiozyma</taxon>
    </lineage>
</organism>
<evidence type="ECO:0000256" key="3">
    <source>
        <dbReference type="ARBA" id="ARBA00023015"/>
    </source>
</evidence>
<dbReference type="Proteomes" id="UP001306508">
    <property type="component" value="Unassembled WGS sequence"/>
</dbReference>
<dbReference type="AlphaFoldDB" id="A0AAN7WTP9"/>
<dbReference type="FunFam" id="1.10.20.10:FF:000033">
    <property type="entry name" value="Transcription initiation factor TFIID complex subunit"/>
    <property type="match status" value="1"/>
</dbReference>
<accession>A0AAN7WTP9</accession>
<dbReference type="GO" id="GO:0003713">
    <property type="term" value="F:transcription coactivator activity"/>
    <property type="evidence" value="ECO:0007669"/>
    <property type="project" value="TreeGrafter"/>
</dbReference>
<keyword evidence="3" id="KW-0805">Transcription regulation</keyword>
<proteinExistence type="inferred from homology"/>
<feature type="compositionally biased region" description="Polar residues" evidence="8">
    <location>
        <begin position="418"/>
        <end position="432"/>
    </location>
</feature>
<evidence type="ECO:0000256" key="4">
    <source>
        <dbReference type="ARBA" id="ARBA00023163"/>
    </source>
</evidence>
<dbReference type="GO" id="GO:0000124">
    <property type="term" value="C:SAGA complex"/>
    <property type="evidence" value="ECO:0007669"/>
    <property type="project" value="InterPro"/>
</dbReference>
<protein>
    <recommendedName>
        <fullName evidence="6">TBP-associated factor 6</fullName>
    </recommendedName>
    <alternativeName>
        <fullName evidence="7">Transcription initiation factor TFIID subunit 6</fullName>
    </alternativeName>
</protein>
<evidence type="ECO:0000256" key="1">
    <source>
        <dbReference type="ARBA" id="ARBA00004123"/>
    </source>
</evidence>
<feature type="domain" description="TATA box binding protein associated factor (TAF) histone-like fold" evidence="9">
    <location>
        <begin position="9"/>
        <end position="73"/>
    </location>
</feature>
<dbReference type="Gene3D" id="1.25.40.770">
    <property type="entry name" value="TAF6, C-terminal HEAT repeat domain"/>
    <property type="match status" value="2"/>
</dbReference>
<dbReference type="SMART" id="SM00803">
    <property type="entry name" value="TAF"/>
    <property type="match status" value="1"/>
</dbReference>
<evidence type="ECO:0000256" key="8">
    <source>
        <dbReference type="SAM" id="MobiDB-lite"/>
    </source>
</evidence>
<keyword evidence="4" id="KW-0804">Transcription</keyword>
<feature type="region of interest" description="Disordered" evidence="8">
    <location>
        <begin position="395"/>
        <end position="492"/>
    </location>
</feature>
<name>A0AAN7WTP9_9SACH</name>
<evidence type="ECO:0000256" key="2">
    <source>
        <dbReference type="ARBA" id="ARBA00007688"/>
    </source>
</evidence>
<dbReference type="InterPro" id="IPR016024">
    <property type="entry name" value="ARM-type_fold"/>
</dbReference>
<dbReference type="SUPFAM" id="SSF48371">
    <property type="entry name" value="ARM repeat"/>
    <property type="match status" value="1"/>
</dbReference>
<evidence type="ECO:0000256" key="5">
    <source>
        <dbReference type="ARBA" id="ARBA00023242"/>
    </source>
</evidence>
<dbReference type="CDD" id="cd22931">
    <property type="entry name" value="HFD_TAF6"/>
    <property type="match status" value="1"/>
</dbReference>
<comment type="similarity">
    <text evidence="2">Belongs to the TAF6 family.</text>
</comment>
<dbReference type="GO" id="GO:0046982">
    <property type="term" value="F:protein heterodimerization activity"/>
    <property type="evidence" value="ECO:0007669"/>
    <property type="project" value="InterPro"/>
</dbReference>
<feature type="compositionally biased region" description="Polar residues" evidence="8">
    <location>
        <begin position="401"/>
        <end position="411"/>
    </location>
</feature>
<evidence type="ECO:0000313" key="10">
    <source>
        <dbReference type="EMBL" id="KAK5781168.1"/>
    </source>
</evidence>
<evidence type="ECO:0000256" key="7">
    <source>
        <dbReference type="ARBA" id="ARBA00093655"/>
    </source>
</evidence>
<dbReference type="GO" id="GO:0005669">
    <property type="term" value="C:transcription factor TFIID complex"/>
    <property type="evidence" value="ECO:0007669"/>
    <property type="project" value="InterPro"/>
</dbReference>
<dbReference type="InterPro" id="IPR046344">
    <property type="entry name" value="TAF6_C_sf"/>
</dbReference>
<dbReference type="EMBL" id="JAWIZZ010000038">
    <property type="protein sequence ID" value="KAK5781168.1"/>
    <property type="molecule type" value="Genomic_DNA"/>
</dbReference>
<reference evidence="11" key="1">
    <citation type="submission" date="2023-07" db="EMBL/GenBank/DDBJ databases">
        <title>A draft genome of Kazachstania heterogenica Y-27499.</title>
        <authorList>
            <person name="Donic C."/>
            <person name="Kralova J.S."/>
            <person name="Fidel L."/>
            <person name="Ben-Dor S."/>
            <person name="Jung S."/>
        </authorList>
    </citation>
    <scope>NUCLEOTIDE SEQUENCE [LARGE SCALE GENOMIC DNA]</scope>
    <source>
        <strain evidence="11">Y27499</strain>
    </source>
</reference>
<dbReference type="PANTHER" id="PTHR10221:SF9">
    <property type="entry name" value="TRANSCRIPTION INITIATION FACTOR TFIID SUBUNIT 6"/>
    <property type="match status" value="1"/>
</dbReference>
<dbReference type="InterPro" id="IPR004823">
    <property type="entry name" value="TAF_TATA-bd_Histone-like_dom"/>
</dbReference>
<keyword evidence="5" id="KW-0539">Nucleus</keyword>
<dbReference type="InterPro" id="IPR009072">
    <property type="entry name" value="Histone-fold"/>
</dbReference>
<comment type="caution">
    <text evidence="10">The sequence shown here is derived from an EMBL/GenBank/DDBJ whole genome shotgun (WGS) entry which is preliminary data.</text>
</comment>
<comment type="subcellular location">
    <subcellularLocation>
        <location evidence="1">Nucleus</location>
    </subcellularLocation>
</comment>
<evidence type="ECO:0000256" key="6">
    <source>
        <dbReference type="ARBA" id="ARBA00076308"/>
    </source>
</evidence>
<dbReference type="GO" id="GO:0006325">
    <property type="term" value="P:chromatin organization"/>
    <property type="evidence" value="ECO:0007669"/>
    <property type="project" value="UniProtKB-ARBA"/>
</dbReference>
<sequence length="682" mass="76474">MSNPQSYTIWSPQDTVKDVAESLGLENVSEDVLKALAMDVEYRILEIIEQAIKFKRHSKSNILTTDDIAKALKVLNVEPLYGYHDTVFASRSNNMSNISSNSNINNNNQTTTSTTVTTTVASSTTTTVANKGVNSNISADDNALNGNSIVEDKRHVEFTRVNVSGGQQIYYLNEEEIDFDKLINEPLPAVPRLPTFTTHWLAIEGVQPNIIQNPNLNEIRTTIPPTTRGAIVTALNDNSIQTVSNNTTSSAKNATHNANNQSLTYVKPGQNIEVKPLVKHVLSKELQIYFDKIINVLTTKEQPENSEANDKLQHMKAAALTSLKTDSGLHQLVPYFIQFIAEQITHNLSDLNLLTTILEMIYSLLSNQSIFLEPYIHSLMPSILTLLLAKKLGGSPDISKNRNNTSNFKSQSNKDTKTNTTTQINMNVPSTEESNEQIKTEDFSSQVENKNEDNSNKTINDSQESSSVPEVKDTPATNTEEIKEDTRPEAEHIQKTEVDFISDEYKQHLESTNALRDFAASLLDYVLKKFPQIYKILKPRVTRTLLKTFLDTNRVFGTYYGCLKGVSVLESEGVRFFLGNLYSWSRLVFNEQNLTLEDLEKHSGNPNIVKFNKLEAEILINAIINALSILKDDLPEIYEGKTGIVTNEEKEKLVKRCGVTTSYYLLKRDDAKELITAIFFGE</sequence>